<feature type="compositionally biased region" description="Basic and acidic residues" evidence="1">
    <location>
        <begin position="417"/>
        <end position="430"/>
    </location>
</feature>
<feature type="region of interest" description="Disordered" evidence="1">
    <location>
        <begin position="382"/>
        <end position="456"/>
    </location>
</feature>
<feature type="compositionally biased region" description="Low complexity" evidence="1">
    <location>
        <begin position="743"/>
        <end position="769"/>
    </location>
</feature>
<feature type="compositionally biased region" description="Basic and acidic residues" evidence="1">
    <location>
        <begin position="439"/>
        <end position="452"/>
    </location>
</feature>
<proteinExistence type="predicted"/>
<feature type="compositionally biased region" description="Low complexity" evidence="1">
    <location>
        <begin position="302"/>
        <end position="315"/>
    </location>
</feature>
<feature type="compositionally biased region" description="Polar residues" evidence="1">
    <location>
        <begin position="405"/>
        <end position="416"/>
    </location>
</feature>
<accession>A0A182NP31</accession>
<feature type="compositionally biased region" description="Basic and acidic residues" evidence="1">
    <location>
        <begin position="77"/>
        <end position="109"/>
    </location>
</feature>
<feature type="compositionally biased region" description="Basic and acidic residues" evidence="1">
    <location>
        <begin position="180"/>
        <end position="192"/>
    </location>
</feature>
<keyword evidence="2" id="KW-0732">Signal</keyword>
<name>A0A182NP31_9DIPT</name>
<protein>
    <submittedName>
        <fullName evidence="3">Uncharacterized protein</fullName>
    </submittedName>
</protein>
<feature type="region of interest" description="Disordered" evidence="1">
    <location>
        <begin position="233"/>
        <end position="274"/>
    </location>
</feature>
<feature type="region of interest" description="Disordered" evidence="1">
    <location>
        <begin position="41"/>
        <end position="192"/>
    </location>
</feature>
<feature type="region of interest" description="Disordered" evidence="1">
    <location>
        <begin position="325"/>
        <end position="344"/>
    </location>
</feature>
<dbReference type="STRING" id="7168.A0A182NP31"/>
<dbReference type="AlphaFoldDB" id="A0A182NP31"/>
<feature type="compositionally biased region" description="Low complexity" evidence="1">
    <location>
        <begin position="573"/>
        <end position="585"/>
    </location>
</feature>
<feature type="compositionally biased region" description="Polar residues" evidence="1">
    <location>
        <begin position="553"/>
        <end position="572"/>
    </location>
</feature>
<feature type="compositionally biased region" description="Polar residues" evidence="1">
    <location>
        <begin position="892"/>
        <end position="903"/>
    </location>
</feature>
<feature type="compositionally biased region" description="Polar residues" evidence="1">
    <location>
        <begin position="731"/>
        <end position="742"/>
    </location>
</feature>
<feature type="compositionally biased region" description="Basic and acidic residues" evidence="1">
    <location>
        <begin position="235"/>
        <end position="258"/>
    </location>
</feature>
<feature type="compositionally biased region" description="Low complexity" evidence="1">
    <location>
        <begin position="130"/>
        <end position="148"/>
    </location>
</feature>
<dbReference type="VEuPathDB" id="VectorBase:ADIR009416"/>
<feature type="region of interest" description="Disordered" evidence="1">
    <location>
        <begin position="922"/>
        <end position="968"/>
    </location>
</feature>
<dbReference type="EnsemblMetazoa" id="ADIR009416-RA">
    <property type="protein sequence ID" value="ADIR009416-PA"/>
    <property type="gene ID" value="ADIR009416"/>
</dbReference>
<feature type="compositionally biased region" description="Polar residues" evidence="1">
    <location>
        <begin position="771"/>
        <end position="786"/>
    </location>
</feature>
<evidence type="ECO:0000256" key="2">
    <source>
        <dbReference type="SAM" id="SignalP"/>
    </source>
</evidence>
<feature type="compositionally biased region" description="Acidic residues" evidence="1">
    <location>
        <begin position="693"/>
        <end position="719"/>
    </location>
</feature>
<feature type="compositionally biased region" description="Basic and acidic residues" evidence="1">
    <location>
        <begin position="868"/>
        <end position="877"/>
    </location>
</feature>
<keyword evidence="4" id="KW-1185">Reference proteome</keyword>
<sequence>MKFYLLIAAAVAIATCYALPVPKEEVFAVYPVNSALAQSASDLPVETKPEQVGTPVADASVKALPSEQEAQPTQSTNDEKPVEGKPEQPKTVPEVEVKPVTKEVKEVVAKETTPVQEEVKSAPLKESTEVQADAAPVTEAAAEQPTTPSKDEARKEEASESVVAAEPKSAVPETVAVEKTVSEESKDKLDAEAVVKEPAVAKTTETVQVEQKKEDAVEVLKSDEPVAVESAVKTAVEEKSEKLSEEPKTAATEEKTEARAATVDVPAETVKPEDVKPVEEVAVKATKEPEVEKPVVEEVKEATPAATPVASVKSVASEEVKDMLLAAKDPEPQTEGTDEVKPTKVRAAPIVEGLKVAQPVEAEPAIAKIHVTVIQEEVSLDSKSAAQKELVQEDAPVTESKEQTTEPAVTTVTPDQEVQKSTEVSSDKPSEASPVVRSEPLKVVEASKDESSVRSAVDVADTPVVIVVPSVKSDEVTTVAAVAENTDKPTESVAEAETKTAASADELPEVTPTAKVEESAKVVQQAKAVDGSSQPGAGESAATAEEDSKDQGDSNGTTVSGVAAEQDTTTLSPATTAPETVPTPAKQKGKKQATRVDFYEAGSLVLIMKRSVVVVVVLAILPLLCALVPCVHSAPQRSIDFLLGDEELQAVVKPIAGDSVSNTSAQVQENDEQSEVQATVDPIANEQQTEEPQAGEEDTATEDYPEEEQFTEDPQDDLLDPVTDGPKEGVQSDTVAVKSSTGSDPEPSANEPNNPSSPSPSDTTVSPSPKEVTTQAPKAAPPSTTDSAEDNSSEEQLTTNPIVVPETEEQTTTESSEDSNQLAQDVNDFIHDLANEVRSSALDKPRRPQPPKPSPPQYSTELPPTVPDRYDSKSLESHEDDDQVQLKVDPNDGQTTNGPSLTEDQFRTLFEKLPWYGQHRFPGYEQWPQQSFPQRSGWQHRDDRQRQYQPSHGSDSFQGHGFHRSSWH</sequence>
<organism evidence="3 4">
    <name type="scientific">Anopheles dirus</name>
    <dbReference type="NCBI Taxonomy" id="7168"/>
    <lineage>
        <taxon>Eukaryota</taxon>
        <taxon>Metazoa</taxon>
        <taxon>Ecdysozoa</taxon>
        <taxon>Arthropoda</taxon>
        <taxon>Hexapoda</taxon>
        <taxon>Insecta</taxon>
        <taxon>Pterygota</taxon>
        <taxon>Neoptera</taxon>
        <taxon>Endopterygota</taxon>
        <taxon>Diptera</taxon>
        <taxon>Nematocera</taxon>
        <taxon>Culicoidea</taxon>
        <taxon>Culicidae</taxon>
        <taxon>Anophelinae</taxon>
        <taxon>Anopheles</taxon>
    </lineage>
</organism>
<feature type="compositionally biased region" description="Basic and acidic residues" evidence="1">
    <location>
        <begin position="149"/>
        <end position="158"/>
    </location>
</feature>
<feature type="compositionally biased region" description="Low complexity" evidence="1">
    <location>
        <begin position="160"/>
        <end position="173"/>
    </location>
</feature>
<feature type="region of interest" description="Disordered" evidence="1">
    <location>
        <begin position="482"/>
        <end position="593"/>
    </location>
</feature>
<evidence type="ECO:0000313" key="3">
    <source>
        <dbReference type="EnsemblMetazoa" id="ADIR009416-PA"/>
    </source>
</evidence>
<evidence type="ECO:0000256" key="1">
    <source>
        <dbReference type="SAM" id="MobiDB-lite"/>
    </source>
</evidence>
<reference evidence="3" key="2">
    <citation type="submission" date="2020-05" db="UniProtKB">
        <authorList>
            <consortium name="EnsemblMetazoa"/>
        </authorList>
    </citation>
    <scope>IDENTIFICATION</scope>
    <source>
        <strain evidence="3">WRAIR2</strain>
    </source>
</reference>
<feature type="compositionally biased region" description="Polar residues" evidence="1">
    <location>
        <begin position="927"/>
        <end position="937"/>
    </location>
</feature>
<feature type="compositionally biased region" description="Basic and acidic residues" evidence="1">
    <location>
        <begin position="828"/>
        <end position="846"/>
    </location>
</feature>
<feature type="signal peptide" evidence="2">
    <location>
        <begin position="1"/>
        <end position="18"/>
    </location>
</feature>
<reference evidence="4" key="1">
    <citation type="submission" date="2013-03" db="EMBL/GenBank/DDBJ databases">
        <title>The Genome Sequence of Anopheles dirus WRAIR2.</title>
        <authorList>
            <consortium name="The Broad Institute Genomics Platform"/>
            <person name="Neafsey D.E."/>
            <person name="Walton C."/>
            <person name="Walker B."/>
            <person name="Young S.K."/>
            <person name="Zeng Q."/>
            <person name="Gargeya S."/>
            <person name="Fitzgerald M."/>
            <person name="Haas B."/>
            <person name="Abouelleil A."/>
            <person name="Allen A.W."/>
            <person name="Alvarado L."/>
            <person name="Arachchi H.M."/>
            <person name="Berlin A.M."/>
            <person name="Chapman S.B."/>
            <person name="Gainer-Dewar J."/>
            <person name="Goldberg J."/>
            <person name="Griggs A."/>
            <person name="Gujja S."/>
            <person name="Hansen M."/>
            <person name="Howarth C."/>
            <person name="Imamovic A."/>
            <person name="Ireland A."/>
            <person name="Larimer J."/>
            <person name="McCowan C."/>
            <person name="Murphy C."/>
            <person name="Pearson M."/>
            <person name="Poon T.W."/>
            <person name="Priest M."/>
            <person name="Roberts A."/>
            <person name="Saif S."/>
            <person name="Shea T."/>
            <person name="Sisk P."/>
            <person name="Sykes S."/>
            <person name="Wortman J."/>
            <person name="Nusbaum C."/>
            <person name="Birren B."/>
        </authorList>
    </citation>
    <scope>NUCLEOTIDE SEQUENCE [LARGE SCALE GENOMIC DNA]</scope>
    <source>
        <strain evidence="4">WRAIR2</strain>
    </source>
</reference>
<evidence type="ECO:0000313" key="4">
    <source>
        <dbReference type="Proteomes" id="UP000075884"/>
    </source>
</evidence>
<feature type="chain" id="PRO_5008130186" evidence="2">
    <location>
        <begin position="19"/>
        <end position="968"/>
    </location>
</feature>
<dbReference type="Proteomes" id="UP000075884">
    <property type="component" value="Unassembled WGS sequence"/>
</dbReference>
<feature type="compositionally biased region" description="Acidic residues" evidence="1">
    <location>
        <begin position="806"/>
        <end position="817"/>
    </location>
</feature>
<feature type="region of interest" description="Disordered" evidence="1">
    <location>
        <begin position="685"/>
        <end position="906"/>
    </location>
</feature>
<feature type="compositionally biased region" description="Polar residues" evidence="1">
    <location>
        <begin position="947"/>
        <end position="957"/>
    </location>
</feature>
<feature type="region of interest" description="Disordered" evidence="1">
    <location>
        <begin position="295"/>
        <end position="315"/>
    </location>
</feature>